<reference evidence="1" key="1">
    <citation type="submission" date="2021-08" db="EMBL/GenBank/DDBJ databases">
        <title>The first chromosome-level gecko genome reveals the dynamic sex chromosomes of Neotropical dwarf geckos (Sphaerodactylidae: Sphaerodactylus).</title>
        <authorList>
            <person name="Pinto B.J."/>
            <person name="Keating S.E."/>
            <person name="Gamble T."/>
        </authorList>
    </citation>
    <scope>NUCLEOTIDE SEQUENCE</scope>
    <source>
        <strain evidence="1">TG3544</strain>
    </source>
</reference>
<dbReference type="EMBL" id="CM037617">
    <property type="protein sequence ID" value="KAH8004946.1"/>
    <property type="molecule type" value="Genomic_DNA"/>
</dbReference>
<keyword evidence="2" id="KW-1185">Reference proteome</keyword>
<sequence>MEPALAAATEEVVGSEREEAPPVVYTMENKPIVTWQRRTLRPGVSGCEAKPADLIAGVSSGGRVKYSQSSGVWSKILDSPPLLVGLFALKK</sequence>
<name>A0ACB8FHI0_9SAUR</name>
<protein>
    <submittedName>
        <fullName evidence="1">Uncharacterized protein</fullName>
    </submittedName>
</protein>
<gene>
    <name evidence="1" type="ORF">K3G42_021327</name>
</gene>
<accession>A0ACB8FHI0</accession>
<organism evidence="1 2">
    <name type="scientific">Sphaerodactylus townsendi</name>
    <dbReference type="NCBI Taxonomy" id="933632"/>
    <lineage>
        <taxon>Eukaryota</taxon>
        <taxon>Metazoa</taxon>
        <taxon>Chordata</taxon>
        <taxon>Craniata</taxon>
        <taxon>Vertebrata</taxon>
        <taxon>Euteleostomi</taxon>
        <taxon>Lepidosauria</taxon>
        <taxon>Squamata</taxon>
        <taxon>Bifurcata</taxon>
        <taxon>Gekkota</taxon>
        <taxon>Sphaerodactylidae</taxon>
        <taxon>Sphaerodactylus</taxon>
    </lineage>
</organism>
<dbReference type="Proteomes" id="UP000827872">
    <property type="component" value="Linkage Group LG04"/>
</dbReference>
<proteinExistence type="predicted"/>
<evidence type="ECO:0000313" key="2">
    <source>
        <dbReference type="Proteomes" id="UP000827872"/>
    </source>
</evidence>
<comment type="caution">
    <text evidence="1">The sequence shown here is derived from an EMBL/GenBank/DDBJ whole genome shotgun (WGS) entry which is preliminary data.</text>
</comment>
<evidence type="ECO:0000313" key="1">
    <source>
        <dbReference type="EMBL" id="KAH8004946.1"/>
    </source>
</evidence>